<organism evidence="1">
    <name type="scientific">Oryza punctata</name>
    <name type="common">Red rice</name>
    <dbReference type="NCBI Taxonomy" id="4537"/>
    <lineage>
        <taxon>Eukaryota</taxon>
        <taxon>Viridiplantae</taxon>
        <taxon>Streptophyta</taxon>
        <taxon>Embryophyta</taxon>
        <taxon>Tracheophyta</taxon>
        <taxon>Spermatophyta</taxon>
        <taxon>Magnoliopsida</taxon>
        <taxon>Liliopsida</taxon>
        <taxon>Poales</taxon>
        <taxon>Poaceae</taxon>
        <taxon>BOP clade</taxon>
        <taxon>Oryzoideae</taxon>
        <taxon>Oryzeae</taxon>
        <taxon>Oryzinae</taxon>
        <taxon>Oryza</taxon>
    </lineage>
</organism>
<dbReference type="EnsemblPlants" id="OPUNC12G10100.1">
    <property type="protein sequence ID" value="OPUNC12G10100.1"/>
    <property type="gene ID" value="OPUNC12G10100"/>
</dbReference>
<proteinExistence type="predicted"/>
<reference evidence="1" key="1">
    <citation type="submission" date="2015-04" db="UniProtKB">
        <authorList>
            <consortium name="EnsemblPlants"/>
        </authorList>
    </citation>
    <scope>IDENTIFICATION</scope>
</reference>
<dbReference type="AlphaFoldDB" id="A0A0E0MM73"/>
<dbReference type="Gramene" id="OPUNC12G10100.1">
    <property type="protein sequence ID" value="OPUNC12G10100.1"/>
    <property type="gene ID" value="OPUNC12G10100"/>
</dbReference>
<protein>
    <submittedName>
        <fullName evidence="1">Uncharacterized protein</fullName>
    </submittedName>
</protein>
<evidence type="ECO:0000313" key="1">
    <source>
        <dbReference type="EnsemblPlants" id="OPUNC12G10100.1"/>
    </source>
</evidence>
<dbReference type="Proteomes" id="UP000026962">
    <property type="component" value="Chromosome 12"/>
</dbReference>
<evidence type="ECO:0000313" key="2">
    <source>
        <dbReference type="Proteomes" id="UP000026962"/>
    </source>
</evidence>
<keyword evidence="2" id="KW-1185">Reference proteome</keyword>
<accession>A0A0E0MM73</accession>
<dbReference type="HOGENOM" id="CLU_817296_0_0_1"/>
<sequence>MRPAATRVVAALRRRGPKIDCGNGFREVLGVFRREDFVHDSPWRRFTWLGVGGGVLASADCGGGAAVPGEQKGLGLRLWEWALILVWGVSWREGSIYRRGRSEKQARAFVATHAAVAHAVAVVGFAQLCRDSAEAFQRINGVRERRKAAAASLVRRRLVASHPAGHRVGENQDVGEVSFAGSASALQTRVCGAEGGSNGRAERRRVVSLLRAEGRRLRVVRGMRRGHRRLRQGLGQGGIGFFTALQAWSGRRAVASQRGQREEETGGIVLAMAVCEVIAWAIRALGRDHVGLVQPCVSFRG</sequence>
<reference evidence="1" key="2">
    <citation type="submission" date="2018-05" db="EMBL/GenBank/DDBJ databases">
        <title>OpunRS2 (Oryza punctata Reference Sequence Version 2).</title>
        <authorList>
            <person name="Zhang J."/>
            <person name="Kudrna D."/>
            <person name="Lee S."/>
            <person name="Talag J."/>
            <person name="Welchert J."/>
            <person name="Wing R.A."/>
        </authorList>
    </citation>
    <scope>NUCLEOTIDE SEQUENCE [LARGE SCALE GENOMIC DNA]</scope>
</reference>
<name>A0A0E0MM73_ORYPU</name>